<dbReference type="RefSeq" id="WP_170070554.1">
    <property type="nucleotide sequence ID" value="NZ_PVNE01000027.1"/>
</dbReference>
<proteinExistence type="predicted"/>
<reference evidence="3 4" key="1">
    <citation type="submission" date="2018-03" db="EMBL/GenBank/DDBJ databases">
        <title>Genomic Encyclopedia of Archaeal and Bacterial Type Strains, Phase II (KMG-II): from individual species to whole genera.</title>
        <authorList>
            <person name="Goeker M."/>
        </authorList>
    </citation>
    <scope>NUCLEOTIDE SEQUENCE [LARGE SCALE GENOMIC DNA]</scope>
    <source>
        <strain evidence="3 4">DSM 44946</strain>
    </source>
</reference>
<feature type="transmembrane region" description="Helical" evidence="1">
    <location>
        <begin position="184"/>
        <end position="205"/>
    </location>
</feature>
<feature type="transmembrane region" description="Helical" evidence="1">
    <location>
        <begin position="87"/>
        <end position="107"/>
    </location>
</feature>
<dbReference type="InterPro" id="IPR025403">
    <property type="entry name" value="TgpA-like_C"/>
</dbReference>
<dbReference type="Pfam" id="PF13559">
    <property type="entry name" value="DUF4129"/>
    <property type="match status" value="1"/>
</dbReference>
<protein>
    <submittedName>
        <fullName evidence="3">Uncharacterized protein DUF4129</fullName>
    </submittedName>
</protein>
<accession>A0A2T0LBI5</accession>
<evidence type="ECO:0000259" key="2">
    <source>
        <dbReference type="Pfam" id="PF13559"/>
    </source>
</evidence>
<evidence type="ECO:0000313" key="4">
    <source>
        <dbReference type="Proteomes" id="UP000237797"/>
    </source>
</evidence>
<feature type="transmembrane region" description="Helical" evidence="1">
    <location>
        <begin position="64"/>
        <end position="81"/>
    </location>
</feature>
<feature type="transmembrane region" description="Helical" evidence="1">
    <location>
        <begin position="36"/>
        <end position="55"/>
    </location>
</feature>
<keyword evidence="1" id="KW-0472">Membrane</keyword>
<evidence type="ECO:0000313" key="3">
    <source>
        <dbReference type="EMBL" id="PRX39262.1"/>
    </source>
</evidence>
<feature type="transmembrane region" description="Helical" evidence="1">
    <location>
        <begin position="212"/>
        <end position="234"/>
    </location>
</feature>
<keyword evidence="4" id="KW-1185">Reference proteome</keyword>
<name>A0A2T0LBI5_9BACL</name>
<dbReference type="Proteomes" id="UP000237797">
    <property type="component" value="Unassembled WGS sequence"/>
</dbReference>
<feature type="transmembrane region" description="Helical" evidence="1">
    <location>
        <begin position="272"/>
        <end position="290"/>
    </location>
</feature>
<comment type="caution">
    <text evidence="3">The sequence shown here is derived from an EMBL/GenBank/DDBJ whole genome shotgun (WGS) entry which is preliminary data.</text>
</comment>
<dbReference type="AlphaFoldDB" id="A0A2T0LBI5"/>
<organism evidence="3 4">
    <name type="scientific">Planifilum fimeticola</name>
    <dbReference type="NCBI Taxonomy" id="201975"/>
    <lineage>
        <taxon>Bacteria</taxon>
        <taxon>Bacillati</taxon>
        <taxon>Bacillota</taxon>
        <taxon>Bacilli</taxon>
        <taxon>Bacillales</taxon>
        <taxon>Thermoactinomycetaceae</taxon>
        <taxon>Planifilum</taxon>
    </lineage>
</organism>
<feature type="transmembrane region" description="Helical" evidence="1">
    <location>
        <begin position="12"/>
        <end position="30"/>
    </location>
</feature>
<feature type="domain" description="Protein-glutamine gamma-glutamyltransferase-like C-terminal" evidence="2">
    <location>
        <begin position="338"/>
        <end position="406"/>
    </location>
</feature>
<gene>
    <name evidence="3" type="ORF">CLV97_12745</name>
</gene>
<sequence>MKRMDAGRAVTLLSQALFVSLLFLVLSGALSVGREAALYFSGIALLLALGSALFAPEILTRPKAAYPAAAGAVVLGAWAGWKGTSQPSSAFLICFVVLGMWLVQRMWRGMVRDPAFFRDDLIDETRRDGLLLLAVSLFVSVYSVRDGWDGEALPLLFTWAGLRMAALWRGTRQMGGAGFGGMEWLGICLFLTAGWSLTFFGPFLYSLVVRGLILLLSPLLYGAGWMVQHLVAFLSKGSRKLELPSMSEGQETSPLLFDASEAAAVPPEGWDWLGPLFLGAVMAAVFVFFFRRLQREVPSGERSRSHREIREFIPAGRKAEPQAAGVAYSSTDTWMRRLYRRFLLRMKRAGYPRHPDETPREYVRRMAAAHPALREPMEELTARYVEERYGGRSFAGDRREAERLYREAVTLQESRREGSSAD</sequence>
<keyword evidence="1" id="KW-1133">Transmembrane helix</keyword>
<keyword evidence="1" id="KW-0812">Transmembrane</keyword>
<evidence type="ECO:0000256" key="1">
    <source>
        <dbReference type="SAM" id="Phobius"/>
    </source>
</evidence>
<dbReference type="EMBL" id="PVNE01000027">
    <property type="protein sequence ID" value="PRX39262.1"/>
    <property type="molecule type" value="Genomic_DNA"/>
</dbReference>